<evidence type="ECO:0000313" key="2">
    <source>
        <dbReference type="Proteomes" id="UP001294570"/>
    </source>
</evidence>
<evidence type="ECO:0008006" key="3">
    <source>
        <dbReference type="Google" id="ProtNLM"/>
    </source>
</evidence>
<name>A0ABU5GS87_9GAMM</name>
<reference evidence="1 2" key="1">
    <citation type="submission" date="2023-12" db="EMBL/GenBank/DDBJ databases">
        <title>Denitrificimonas halotolerans sp. nov.,a novel species isolated from landfill leachate.</title>
        <authorList>
            <person name="Wang S."/>
        </authorList>
    </citation>
    <scope>NUCLEOTIDE SEQUENCE [LARGE SCALE GENOMIC DNA]</scope>
    <source>
        <strain evidence="1 2">JX-1</strain>
    </source>
</reference>
<evidence type="ECO:0000313" key="1">
    <source>
        <dbReference type="EMBL" id="MDY7218503.1"/>
    </source>
</evidence>
<proteinExistence type="predicted"/>
<accession>A0ABU5GS87</accession>
<comment type="caution">
    <text evidence="1">The sequence shown here is derived from an EMBL/GenBank/DDBJ whole genome shotgun (WGS) entry which is preliminary data.</text>
</comment>
<dbReference type="EMBL" id="JAXIVU010000002">
    <property type="protein sequence ID" value="MDY7218503.1"/>
    <property type="molecule type" value="Genomic_DNA"/>
</dbReference>
<organism evidence="1 2">
    <name type="scientific">Denitrificimonas halotolerans</name>
    <dbReference type="NCBI Taxonomy" id="3098930"/>
    <lineage>
        <taxon>Bacteria</taxon>
        <taxon>Pseudomonadati</taxon>
        <taxon>Pseudomonadota</taxon>
        <taxon>Gammaproteobacteria</taxon>
        <taxon>Pseudomonadales</taxon>
        <taxon>Pseudomonadaceae</taxon>
        <taxon>Denitrificimonas</taxon>
    </lineage>
</organism>
<sequence>MQITIAEACFNCKKTIGAIPVQLNEAHKHGLDKEALISSGIDICDTCYTTMMIHHEYVEYCSYERS</sequence>
<protein>
    <recommendedName>
        <fullName evidence="3">Cysteine-rich domain-containing protein</fullName>
    </recommendedName>
</protein>
<dbReference type="Proteomes" id="UP001294570">
    <property type="component" value="Unassembled WGS sequence"/>
</dbReference>
<dbReference type="RefSeq" id="WP_321552599.1">
    <property type="nucleotide sequence ID" value="NZ_JAXIVU010000002.1"/>
</dbReference>
<keyword evidence="2" id="KW-1185">Reference proteome</keyword>
<gene>
    <name evidence="1" type="ORF">TOI97_02755</name>
</gene>